<dbReference type="InterPro" id="IPR004199">
    <property type="entry name" value="B-gal_small/dom_5"/>
</dbReference>
<dbReference type="InterPro" id="IPR006103">
    <property type="entry name" value="Glyco_hydro_2_cat"/>
</dbReference>
<dbReference type="InterPro" id="IPR006101">
    <property type="entry name" value="Glyco_hydro_2"/>
</dbReference>
<sequence length="933" mass="108375">MRSYENLNLISENREPQRSYYIPYDTLEKAIEGNKYDSKYYKLLNGQWDFAYFERDIDVPDIITKWDKIPVPSNWQMHGYDKPYYTNVNYPYPVDPPYVPDDNPCGVYAVDFNLDTQWINRDTYIVFEGVNSCFYLYVNDKYVGHSQGSHLQSEFNISQFVNEGNNKLTVKVLKWCAGSYLEDQDFFRLSGIFRDVYLLSRDKESARDIEITVTNKNIFVSEKDFVIYDGKNKITSLDNPILWNAEKPHLYTVIVKSCSEYIPFKVGMREIGVSGKGELLINGISVKLKGINRHDTHPNLGHYTPYEHMRAELLKMKELNINCIRTSHYPPTPEFFNLCDELGFYVVDETDIEIHGFTSRNTGYEYDIDNEDWICGQKQWKNAFLERVQRMVERDKNHPCIIMWSMGNESGYGSNHDEMIAWTKNRDKSRLAHYEGSGLINDKCGVDVVSRMYTGIEDMEKFAKNNDMRPFFLCEYSHSMGNGPGDVWDYWQKIYQYPKLIGGCVWEWADHTVEVDGVYKYGGDFGEATHDHNFCCDGLVFADRSFKAGSLEVKAAYQYIKTCIEGNKLTVKNLYDFTNLKEYTLLWKIVCDGDVIKSGNLVCDIEPHETKVYELDFILPESCKLGCYLDISLLGKYEVAMEQHALDVNIQSQENYSAGELQFIDEKESIKIIGTNFLYTFNKHYGNFESIVIDGEEKLAAITKLTVWRAPTDNDRNVKHQWCGQNFNKMFSKVYDCRLEGNRIIVEGSLAGISRSPFLRFNNIFTILSNGEIQVEFEGKVKEDCVYLPRLGFEFQIPKKNKRFKYFGMGPSENYIDMCHHSKIGMYESSAKEEYVPYIVPQEHGNHIKTKIIEIVGLKFSTNKEFEFNVSNYASEMLTKAMHTNELKENENTILRIDYKNSGIGSNSCGPELLEQYRLKEKYISFKFSISKL</sequence>
<keyword evidence="5 8" id="KW-0378">Hydrolase</keyword>
<evidence type="ECO:0000256" key="5">
    <source>
        <dbReference type="ARBA" id="ARBA00022801"/>
    </source>
</evidence>
<dbReference type="SMART" id="SM01038">
    <property type="entry name" value="Bgal_small_N"/>
    <property type="match status" value="1"/>
</dbReference>
<dbReference type="SUPFAM" id="SSF49303">
    <property type="entry name" value="beta-Galactosidase/glucuronidase domain"/>
    <property type="match status" value="2"/>
</dbReference>
<dbReference type="InterPro" id="IPR014718">
    <property type="entry name" value="GH-type_carb-bd"/>
</dbReference>
<dbReference type="Pfam" id="PF02929">
    <property type="entry name" value="Bgal_small_N"/>
    <property type="match status" value="1"/>
</dbReference>
<evidence type="ECO:0000256" key="7">
    <source>
        <dbReference type="ARBA" id="ARBA00032230"/>
    </source>
</evidence>
<comment type="similarity">
    <text evidence="2 8">Belongs to the glycosyl hydrolase 2 family.</text>
</comment>
<evidence type="ECO:0000256" key="1">
    <source>
        <dbReference type="ARBA" id="ARBA00001412"/>
    </source>
</evidence>
<evidence type="ECO:0000256" key="8">
    <source>
        <dbReference type="RuleBase" id="RU361154"/>
    </source>
</evidence>
<dbReference type="InterPro" id="IPR006104">
    <property type="entry name" value="Glyco_hydro_2_N"/>
</dbReference>
<proteinExistence type="inferred from homology"/>
<dbReference type="Pfam" id="PF02836">
    <property type="entry name" value="Glyco_hydro_2_C"/>
    <property type="match status" value="1"/>
</dbReference>
<dbReference type="InterPro" id="IPR017853">
    <property type="entry name" value="GH"/>
</dbReference>
<dbReference type="Gene3D" id="3.20.20.80">
    <property type="entry name" value="Glycosidases"/>
    <property type="match status" value="1"/>
</dbReference>
<dbReference type="Gene3D" id="2.60.120.260">
    <property type="entry name" value="Galactose-binding domain-like"/>
    <property type="match status" value="1"/>
</dbReference>
<evidence type="ECO:0000313" key="11">
    <source>
        <dbReference type="Proteomes" id="UP000632377"/>
    </source>
</evidence>
<comment type="caution">
    <text evidence="10">The sequence shown here is derived from an EMBL/GenBank/DDBJ whole genome shotgun (WGS) entry which is preliminary data.</text>
</comment>
<dbReference type="SUPFAM" id="SSF49785">
    <property type="entry name" value="Galactose-binding domain-like"/>
    <property type="match status" value="1"/>
</dbReference>
<keyword evidence="6 8" id="KW-0326">Glycosidase</keyword>
<name>A0ABS1T9B6_9CLOT</name>
<dbReference type="Pfam" id="PF16353">
    <property type="entry name" value="LacZ_4"/>
    <property type="match status" value="1"/>
</dbReference>
<dbReference type="InterPro" id="IPR006102">
    <property type="entry name" value="Ig-like_GH2"/>
</dbReference>
<dbReference type="Gene3D" id="2.60.40.10">
    <property type="entry name" value="Immunoglobulins"/>
    <property type="match status" value="1"/>
</dbReference>
<reference evidence="10 11" key="1">
    <citation type="submission" date="2021-01" db="EMBL/GenBank/DDBJ databases">
        <title>Genome public.</title>
        <authorList>
            <person name="Liu C."/>
            <person name="Sun Q."/>
        </authorList>
    </citation>
    <scope>NUCLEOTIDE SEQUENCE [LARGE SCALE GENOMIC DNA]</scope>
    <source>
        <strain evidence="10 11">YIM B02515</strain>
    </source>
</reference>
<accession>A0ABS1T9B6</accession>
<dbReference type="PANTHER" id="PTHR46323">
    <property type="entry name" value="BETA-GALACTOSIDASE"/>
    <property type="match status" value="1"/>
</dbReference>
<keyword evidence="11" id="KW-1185">Reference proteome</keyword>
<dbReference type="PROSITE" id="PS00608">
    <property type="entry name" value="GLYCOSYL_HYDROL_F2_2"/>
    <property type="match status" value="1"/>
</dbReference>
<evidence type="ECO:0000256" key="3">
    <source>
        <dbReference type="ARBA" id="ARBA00012756"/>
    </source>
</evidence>
<dbReference type="InterPro" id="IPR008979">
    <property type="entry name" value="Galactose-bd-like_sf"/>
</dbReference>
<feature type="domain" description="Beta galactosidase small chain/" evidence="9">
    <location>
        <begin position="671"/>
        <end position="931"/>
    </location>
</feature>
<evidence type="ECO:0000256" key="4">
    <source>
        <dbReference type="ARBA" id="ARBA00013303"/>
    </source>
</evidence>
<organism evidence="10 11">
    <name type="scientific">Clostridium rhizosphaerae</name>
    <dbReference type="NCBI Taxonomy" id="2803861"/>
    <lineage>
        <taxon>Bacteria</taxon>
        <taxon>Bacillati</taxon>
        <taxon>Bacillota</taxon>
        <taxon>Clostridia</taxon>
        <taxon>Eubacteriales</taxon>
        <taxon>Clostridiaceae</taxon>
        <taxon>Clostridium</taxon>
    </lineage>
</organism>
<dbReference type="PROSITE" id="PS00719">
    <property type="entry name" value="GLYCOSYL_HYDROL_F2_1"/>
    <property type="match status" value="1"/>
</dbReference>
<evidence type="ECO:0000259" key="9">
    <source>
        <dbReference type="SMART" id="SM01038"/>
    </source>
</evidence>
<dbReference type="Proteomes" id="UP000632377">
    <property type="component" value="Unassembled WGS sequence"/>
</dbReference>
<comment type="catalytic activity">
    <reaction evidence="1 8">
        <text>Hydrolysis of terminal non-reducing beta-D-galactose residues in beta-D-galactosides.</text>
        <dbReference type="EC" id="3.2.1.23"/>
    </reaction>
</comment>
<protein>
    <recommendedName>
        <fullName evidence="4 8">Beta-galactosidase</fullName>
        <ecNumber evidence="3 8">3.2.1.23</ecNumber>
    </recommendedName>
    <alternativeName>
        <fullName evidence="7 8">Lactase</fullName>
    </alternativeName>
</protein>
<dbReference type="PRINTS" id="PR00132">
    <property type="entry name" value="GLHYDRLASE2"/>
</dbReference>
<dbReference type="Gene3D" id="2.70.98.10">
    <property type="match status" value="1"/>
</dbReference>
<dbReference type="RefSeq" id="WP_202747241.1">
    <property type="nucleotide sequence ID" value="NZ_JAESWC010000001.1"/>
</dbReference>
<dbReference type="EMBL" id="JAESWC010000001">
    <property type="protein sequence ID" value="MBL4934613.1"/>
    <property type="molecule type" value="Genomic_DNA"/>
</dbReference>
<dbReference type="InterPro" id="IPR023232">
    <property type="entry name" value="Glyco_hydro_2_AS"/>
</dbReference>
<dbReference type="PANTHER" id="PTHR46323:SF2">
    <property type="entry name" value="BETA-GALACTOSIDASE"/>
    <property type="match status" value="1"/>
</dbReference>
<dbReference type="InterPro" id="IPR013783">
    <property type="entry name" value="Ig-like_fold"/>
</dbReference>
<dbReference type="SUPFAM" id="SSF74650">
    <property type="entry name" value="Galactose mutarotase-like"/>
    <property type="match status" value="1"/>
</dbReference>
<dbReference type="Pfam" id="PF02837">
    <property type="entry name" value="Glyco_hydro_2_N"/>
    <property type="match status" value="1"/>
</dbReference>
<evidence type="ECO:0000256" key="6">
    <source>
        <dbReference type="ARBA" id="ARBA00023295"/>
    </source>
</evidence>
<dbReference type="InterPro" id="IPR011013">
    <property type="entry name" value="Gal_mutarotase_sf_dom"/>
</dbReference>
<dbReference type="InterPro" id="IPR023230">
    <property type="entry name" value="Glyco_hydro_2_CS"/>
</dbReference>
<dbReference type="Pfam" id="PF00703">
    <property type="entry name" value="Glyco_hydro_2"/>
    <property type="match status" value="1"/>
</dbReference>
<dbReference type="InterPro" id="IPR036156">
    <property type="entry name" value="Beta-gal/glucu_dom_sf"/>
</dbReference>
<evidence type="ECO:0000313" key="10">
    <source>
        <dbReference type="EMBL" id="MBL4934613.1"/>
    </source>
</evidence>
<dbReference type="SUPFAM" id="SSF51445">
    <property type="entry name" value="(Trans)glycosidases"/>
    <property type="match status" value="1"/>
</dbReference>
<dbReference type="InterPro" id="IPR032312">
    <property type="entry name" value="LacZ_4"/>
</dbReference>
<gene>
    <name evidence="10" type="ORF">JK636_02450</name>
</gene>
<evidence type="ECO:0000256" key="2">
    <source>
        <dbReference type="ARBA" id="ARBA00007401"/>
    </source>
</evidence>
<dbReference type="EC" id="3.2.1.23" evidence="3 8"/>
<dbReference type="InterPro" id="IPR050347">
    <property type="entry name" value="Bact_Beta-galactosidase"/>
</dbReference>